<reference evidence="1 2" key="1">
    <citation type="journal article" date="2017" name="BMC Genomics">
        <title>Genome sequencing of 39 Akkermansia muciniphila isolates reveals its population structure, genomic and functional diverisity, and global distribution in mammalian gut microbiotas.</title>
        <authorList>
            <person name="Guo X."/>
            <person name="Li S."/>
            <person name="Zhang J."/>
            <person name="Wu F."/>
            <person name="Li X."/>
            <person name="Wu D."/>
            <person name="Zhang M."/>
            <person name="Ou Z."/>
            <person name="Jie Z."/>
            <person name="Yan Q."/>
            <person name="Li P."/>
            <person name="Yi J."/>
            <person name="Peng Y."/>
        </authorList>
    </citation>
    <scope>NUCLEOTIDE SEQUENCE [LARGE SCALE GENOMIC DNA]</scope>
    <source>
        <strain evidence="1 2">GP28</strain>
    </source>
</reference>
<sequence length="167" mass="18489">MGAGLPPAPIFHFTTLLSDMTLHFEVISRFQAAANADALLYTPLNAGLTFRRSRVYTVEITGDGQKAREYLLSVLVDPISQECTEQNAPILEGALFTIDYGMKAGALDLEKEAILQNYRGRRNMGFTMDGLKITQRVYVFGQGDKETLAARFAKDVCNPAIHNWTIA</sequence>
<dbReference type="Proteomes" id="UP000236075">
    <property type="component" value="Unassembled WGS sequence"/>
</dbReference>
<evidence type="ECO:0000313" key="2">
    <source>
        <dbReference type="Proteomes" id="UP000236075"/>
    </source>
</evidence>
<dbReference type="EMBL" id="PJLB01000008">
    <property type="protein sequence ID" value="PND02492.1"/>
    <property type="molecule type" value="Genomic_DNA"/>
</dbReference>
<accession>A0AAX0WJJ9</accession>
<dbReference type="AlphaFoldDB" id="A0AAX0WJJ9"/>
<protein>
    <submittedName>
        <fullName evidence="1">Uncharacterized protein</fullName>
    </submittedName>
</protein>
<evidence type="ECO:0000313" key="1">
    <source>
        <dbReference type="EMBL" id="PND02492.1"/>
    </source>
</evidence>
<comment type="caution">
    <text evidence="1">The sequence shown here is derived from an EMBL/GenBank/DDBJ whole genome shotgun (WGS) entry which is preliminary data.</text>
</comment>
<organism evidence="1 2">
    <name type="scientific">Akkermansia muciniphila</name>
    <dbReference type="NCBI Taxonomy" id="239935"/>
    <lineage>
        <taxon>Bacteria</taxon>
        <taxon>Pseudomonadati</taxon>
        <taxon>Verrucomicrobiota</taxon>
        <taxon>Verrucomicrobiia</taxon>
        <taxon>Verrucomicrobiales</taxon>
        <taxon>Akkermansiaceae</taxon>
        <taxon>Akkermansia</taxon>
    </lineage>
</organism>
<proteinExistence type="predicted"/>
<gene>
    <name evidence="1" type="ORF">CXT95_07490</name>
</gene>
<name>A0AAX0WJJ9_9BACT</name>